<proteinExistence type="predicted"/>
<protein>
    <recommendedName>
        <fullName evidence="4">Tetratricopeptide repeat protein</fullName>
    </recommendedName>
</protein>
<keyword evidence="3" id="KW-1185">Reference proteome</keyword>
<evidence type="ECO:0000313" key="3">
    <source>
        <dbReference type="Proteomes" id="UP000680348"/>
    </source>
</evidence>
<dbReference type="SMART" id="SM00028">
    <property type="entry name" value="TPR"/>
    <property type="match status" value="2"/>
</dbReference>
<dbReference type="Proteomes" id="UP000680348">
    <property type="component" value="Unassembled WGS sequence"/>
</dbReference>
<dbReference type="InterPro" id="IPR011990">
    <property type="entry name" value="TPR-like_helical_dom_sf"/>
</dbReference>
<sequence>MTMHGLLRSAGLPTLMLMGLGAGGAYANLGEGAPKIPAELAKAQTCRMANIPTQIFSAEGVKAFEEAEPPLWTDLGRISWPITTSNKEAQAYFDQGLRLAVNFNHAEAVRAFRKAQRLDPNCAVCFLGEALVLGPNINVPMDPAANAPALAALNKALELAPGATQKERDLITAVATRYSSDPAAERPALDEVFAAATAALSDKYPDDLQFAVLAAEAGMDTQPWDYWEPGGKEPKGHTADVQKRLEGVLAKDPNHPGAIHLYIHLVEASDRPERAEPYADRLAAQMPGAGHIVHMPSHIYFRIGRYVDSVASNKAASKVDEDYITQTGAMGVYPIGYYSHNVHFVLVSAALIGDRETALAQADKLDRWLTNEVATALPIAQPVKSAPYFAWAEYGVPDQVLAMAEPAGAPPYVKAMWHYARGIASARKRDAATARAEATAIDQVLNDTDWSTMDEWNIPARPVLQVASDVVRARAAQAEGSDVNALEHLKAAAETQDTIPYMEPPYWYYPVRQSLGAALLRQGKADEAAQEFNAALEHARGSALPLYGLQQAATAKGDTAAADRYGAELAKNWKGEPAMLSLERM</sequence>
<dbReference type="PANTHER" id="PTHR45588">
    <property type="entry name" value="TPR DOMAIN-CONTAINING PROTEIN"/>
    <property type="match status" value="1"/>
</dbReference>
<keyword evidence="1" id="KW-0802">TPR repeat</keyword>
<dbReference type="InterPro" id="IPR019734">
    <property type="entry name" value="TPR_rpt"/>
</dbReference>
<accession>A0A942E3W9</accession>
<feature type="repeat" description="TPR" evidence="1">
    <location>
        <begin position="89"/>
        <end position="122"/>
    </location>
</feature>
<dbReference type="AlphaFoldDB" id="A0A942E3W9"/>
<evidence type="ECO:0008006" key="4">
    <source>
        <dbReference type="Google" id="ProtNLM"/>
    </source>
</evidence>
<comment type="caution">
    <text evidence="2">The sequence shown here is derived from an EMBL/GenBank/DDBJ whole genome shotgun (WGS) entry which is preliminary data.</text>
</comment>
<evidence type="ECO:0000256" key="1">
    <source>
        <dbReference type="PROSITE-ProRule" id="PRU00339"/>
    </source>
</evidence>
<organism evidence="2 3">
    <name type="scientific">Pseudaminobacter soli</name>
    <name type="common">ex Zhang et al. 2022</name>
    <dbReference type="NCBI Taxonomy" id="2831468"/>
    <lineage>
        <taxon>Bacteria</taxon>
        <taxon>Pseudomonadati</taxon>
        <taxon>Pseudomonadota</taxon>
        <taxon>Alphaproteobacteria</taxon>
        <taxon>Hyphomicrobiales</taxon>
        <taxon>Phyllobacteriaceae</taxon>
        <taxon>Pseudaminobacter</taxon>
    </lineage>
</organism>
<reference evidence="2" key="1">
    <citation type="submission" date="2021-04" db="EMBL/GenBank/DDBJ databases">
        <title>Pseudaminobacter soli sp. nov., isolated from paddy soil contaminated by heavy metals.</title>
        <authorList>
            <person name="Zhang K."/>
        </authorList>
    </citation>
    <scope>NUCLEOTIDE SEQUENCE</scope>
    <source>
        <strain evidence="2">19-2017</strain>
    </source>
</reference>
<dbReference type="Gene3D" id="1.25.40.10">
    <property type="entry name" value="Tetratricopeptide repeat domain"/>
    <property type="match status" value="2"/>
</dbReference>
<evidence type="ECO:0000313" key="2">
    <source>
        <dbReference type="EMBL" id="MBS3648042.1"/>
    </source>
</evidence>
<dbReference type="PROSITE" id="PS50005">
    <property type="entry name" value="TPR"/>
    <property type="match status" value="1"/>
</dbReference>
<dbReference type="PANTHER" id="PTHR45588:SF1">
    <property type="entry name" value="WW DOMAIN-CONTAINING PROTEIN"/>
    <property type="match status" value="1"/>
</dbReference>
<name>A0A942E3W9_9HYPH</name>
<dbReference type="SUPFAM" id="SSF48452">
    <property type="entry name" value="TPR-like"/>
    <property type="match status" value="2"/>
</dbReference>
<dbReference type="EMBL" id="JAGWCR010000002">
    <property type="protein sequence ID" value="MBS3648042.1"/>
    <property type="molecule type" value="Genomic_DNA"/>
</dbReference>
<gene>
    <name evidence="2" type="ORF">KEU06_05280</name>
</gene>
<dbReference type="RefSeq" id="WP_188253598.1">
    <property type="nucleotide sequence ID" value="NZ_JABVCF010000002.1"/>
</dbReference>